<gene>
    <name evidence="1" type="ORF">EV182_004153</name>
</gene>
<evidence type="ECO:0000313" key="1">
    <source>
        <dbReference type="EMBL" id="KAJ1678388.1"/>
    </source>
</evidence>
<name>A0ACC1HPB8_9FUNG</name>
<evidence type="ECO:0000313" key="2">
    <source>
        <dbReference type="Proteomes" id="UP001145114"/>
    </source>
</evidence>
<protein>
    <submittedName>
        <fullName evidence="1">Uncharacterized protein</fullName>
    </submittedName>
</protein>
<dbReference type="EMBL" id="JAMZIH010001217">
    <property type="protein sequence ID" value="KAJ1678388.1"/>
    <property type="molecule type" value="Genomic_DNA"/>
</dbReference>
<comment type="caution">
    <text evidence="1">The sequence shown here is derived from an EMBL/GenBank/DDBJ whole genome shotgun (WGS) entry which is preliminary data.</text>
</comment>
<accession>A0ACC1HPB8</accession>
<organism evidence="1 2">
    <name type="scientific">Spiromyces aspiralis</name>
    <dbReference type="NCBI Taxonomy" id="68401"/>
    <lineage>
        <taxon>Eukaryota</taxon>
        <taxon>Fungi</taxon>
        <taxon>Fungi incertae sedis</taxon>
        <taxon>Zoopagomycota</taxon>
        <taxon>Kickxellomycotina</taxon>
        <taxon>Kickxellomycetes</taxon>
        <taxon>Kickxellales</taxon>
        <taxon>Kickxellaceae</taxon>
        <taxon>Spiromyces</taxon>
    </lineage>
</organism>
<keyword evidence="2" id="KW-1185">Reference proteome</keyword>
<proteinExistence type="predicted"/>
<reference evidence="1" key="1">
    <citation type="submission" date="2022-06" db="EMBL/GenBank/DDBJ databases">
        <title>Phylogenomic reconstructions and comparative analyses of Kickxellomycotina fungi.</title>
        <authorList>
            <person name="Reynolds N.K."/>
            <person name="Stajich J.E."/>
            <person name="Barry K."/>
            <person name="Grigoriev I.V."/>
            <person name="Crous P."/>
            <person name="Smith M.E."/>
        </authorList>
    </citation>
    <scope>NUCLEOTIDE SEQUENCE</scope>
    <source>
        <strain evidence="1">RSA 2271</strain>
    </source>
</reference>
<dbReference type="Proteomes" id="UP001145114">
    <property type="component" value="Unassembled WGS sequence"/>
</dbReference>
<sequence length="189" mass="20362">MSTASLAQSATSRSTASLDHSNNNARDDDNSLSARKDGADGSRPEFQWVKATDRYIPPKAVQGGIEKTGEPLYIARAFFHGGLHPGKAGKHLSKGFSMSFDSKEINLSEYYVLCGNASRLRWVEQNGPVVIGDFTPVPGGHESGGETVRSIYNGSQQIGKCASHLKKGMVFGYGGKEKNEGTYNILAYV</sequence>